<evidence type="ECO:0000313" key="1">
    <source>
        <dbReference type="EMBL" id="KAH6935812.1"/>
    </source>
</evidence>
<protein>
    <submittedName>
        <fullName evidence="1">Uncharacterized protein</fullName>
    </submittedName>
</protein>
<dbReference type="EMBL" id="CM023483">
    <property type="protein sequence ID" value="KAH6935812.1"/>
    <property type="molecule type" value="Genomic_DNA"/>
</dbReference>
<gene>
    <name evidence="1" type="ORF">HPB50_010299</name>
</gene>
<accession>A0ACB7SRP5</accession>
<dbReference type="Proteomes" id="UP000821845">
    <property type="component" value="Chromosome 3"/>
</dbReference>
<sequence length="226" mass="24875">MPQPHHHLRAHWMRSLAVCVCRSPPAAVRPCSPAGETLQRRFCERTVHIRSRVPARMECSKHNGAVPNKGFSSAASEVCGGRATIDGFRRGARVKDTHPKAPRETRNSPRASCCERYVTRWRRTTAPQDGGERIEPHALQDDYYLSCRSSEFVELESSDGRDVSGRAHGKPSCCNDMYMPLRATDANAVLASSDVHRAEFAIVVSPGGNNGEANTVVSDYTLLCGQ</sequence>
<comment type="caution">
    <text evidence="1">The sequence shown here is derived from an EMBL/GenBank/DDBJ whole genome shotgun (WGS) entry which is preliminary data.</text>
</comment>
<keyword evidence="2" id="KW-1185">Reference proteome</keyword>
<evidence type="ECO:0000313" key="2">
    <source>
        <dbReference type="Proteomes" id="UP000821845"/>
    </source>
</evidence>
<reference evidence="1" key="1">
    <citation type="submission" date="2020-05" db="EMBL/GenBank/DDBJ databases">
        <title>Large-scale comparative analyses of tick genomes elucidate their genetic diversity and vector capacities.</title>
        <authorList>
            <person name="Jia N."/>
            <person name="Wang J."/>
            <person name="Shi W."/>
            <person name="Du L."/>
            <person name="Sun Y."/>
            <person name="Zhan W."/>
            <person name="Jiang J."/>
            <person name="Wang Q."/>
            <person name="Zhang B."/>
            <person name="Ji P."/>
            <person name="Sakyi L.B."/>
            <person name="Cui X."/>
            <person name="Yuan T."/>
            <person name="Jiang B."/>
            <person name="Yang W."/>
            <person name="Lam T.T.-Y."/>
            <person name="Chang Q."/>
            <person name="Ding S."/>
            <person name="Wang X."/>
            <person name="Zhu J."/>
            <person name="Ruan X."/>
            <person name="Zhao L."/>
            <person name="Wei J."/>
            <person name="Que T."/>
            <person name="Du C."/>
            <person name="Cheng J."/>
            <person name="Dai P."/>
            <person name="Han X."/>
            <person name="Huang E."/>
            <person name="Gao Y."/>
            <person name="Liu J."/>
            <person name="Shao H."/>
            <person name="Ye R."/>
            <person name="Li L."/>
            <person name="Wei W."/>
            <person name="Wang X."/>
            <person name="Wang C."/>
            <person name="Yang T."/>
            <person name="Huo Q."/>
            <person name="Li W."/>
            <person name="Guo W."/>
            <person name="Chen H."/>
            <person name="Zhou L."/>
            <person name="Ni X."/>
            <person name="Tian J."/>
            <person name="Zhou Y."/>
            <person name="Sheng Y."/>
            <person name="Liu T."/>
            <person name="Pan Y."/>
            <person name="Xia L."/>
            <person name="Li J."/>
            <person name="Zhao F."/>
            <person name="Cao W."/>
        </authorList>
    </citation>
    <scope>NUCLEOTIDE SEQUENCE</scope>
    <source>
        <strain evidence="1">Hyas-2018</strain>
    </source>
</reference>
<name>A0ACB7SRP5_HYAAI</name>
<organism evidence="1 2">
    <name type="scientific">Hyalomma asiaticum</name>
    <name type="common">Tick</name>
    <dbReference type="NCBI Taxonomy" id="266040"/>
    <lineage>
        <taxon>Eukaryota</taxon>
        <taxon>Metazoa</taxon>
        <taxon>Ecdysozoa</taxon>
        <taxon>Arthropoda</taxon>
        <taxon>Chelicerata</taxon>
        <taxon>Arachnida</taxon>
        <taxon>Acari</taxon>
        <taxon>Parasitiformes</taxon>
        <taxon>Ixodida</taxon>
        <taxon>Ixodoidea</taxon>
        <taxon>Ixodidae</taxon>
        <taxon>Hyalomminae</taxon>
        <taxon>Hyalomma</taxon>
    </lineage>
</organism>
<proteinExistence type="predicted"/>